<sequence length="45" mass="5307">MNNDKLNKYIEDLVHAKSMDLSTWKKVQWQGGRVNVEIGNIKYEI</sequence>
<dbReference type="RefSeq" id="WP_157282728.1">
    <property type="nucleotide sequence ID" value="NZ_FONS01000001.1"/>
</dbReference>
<reference evidence="1 2" key="1">
    <citation type="submission" date="2016-10" db="EMBL/GenBank/DDBJ databases">
        <authorList>
            <person name="de Groot N.N."/>
        </authorList>
    </citation>
    <scope>NUCLEOTIDE SEQUENCE [LARGE SCALE GENOMIC DNA]</scope>
    <source>
        <strain evidence="1 2">ATCC 51969</strain>
    </source>
</reference>
<dbReference type="EMBL" id="FONS01000001">
    <property type="protein sequence ID" value="SFE33624.1"/>
    <property type="molecule type" value="Genomic_DNA"/>
</dbReference>
<evidence type="ECO:0000313" key="2">
    <source>
        <dbReference type="Proteomes" id="UP000183129"/>
    </source>
</evidence>
<dbReference type="Proteomes" id="UP000183129">
    <property type="component" value="Unassembled WGS sequence"/>
</dbReference>
<dbReference type="AlphaFoldDB" id="A0A1I1ZP70"/>
<name>A0A1I1ZP70_9SPHI</name>
<organism evidence="1 2">
    <name type="scientific">Pedobacter antarcticus</name>
    <dbReference type="NCBI Taxonomy" id="34086"/>
    <lineage>
        <taxon>Bacteria</taxon>
        <taxon>Pseudomonadati</taxon>
        <taxon>Bacteroidota</taxon>
        <taxon>Sphingobacteriia</taxon>
        <taxon>Sphingobacteriales</taxon>
        <taxon>Sphingobacteriaceae</taxon>
        <taxon>Pedobacter</taxon>
    </lineage>
</organism>
<protein>
    <submittedName>
        <fullName evidence="1">Uncharacterized protein</fullName>
    </submittedName>
</protein>
<gene>
    <name evidence="1" type="ORF">SAMN03003324_00125</name>
</gene>
<proteinExistence type="predicted"/>
<accession>A0A1I1ZP70</accession>
<evidence type="ECO:0000313" key="1">
    <source>
        <dbReference type="EMBL" id="SFE33624.1"/>
    </source>
</evidence>